<evidence type="ECO:0000313" key="2">
    <source>
        <dbReference type="Proteomes" id="UP000814033"/>
    </source>
</evidence>
<evidence type="ECO:0000313" key="1">
    <source>
        <dbReference type="EMBL" id="KAI0049975.1"/>
    </source>
</evidence>
<name>A0ACB8S1V9_9AGAM</name>
<sequence>MSSRVFALIIGIDQYKSGQIWNLTSCVDDALNFKRWLMDDFHVPRENICLLLDEKATKRAIEDSFMSHLVSNPAIERGDAMIVYFAGHGSSQIAPDGWCNTDALHVEMLCPYDHSTRTEGSRVAGITDWSMHAMLGELAGVKGDNITLILDACFSPARSRMNVLLRRATRWTPTTKVDADDLYAGLWPGALSCKMSSEGKGFYQKTAASHVTILACIPGERAMEEKEGGRLTTALLEAKKRLPLHRTSYSQLLEHLPIHDGSQHAVCGGRNCNRTVFGGVPFVSDAHYVSVARWEKDARIDAGAIHGIVEGTELTLHEHNCRGSLNPILATLHVFEVHPTWCLARSRYPLLDEGWARVTRWNNRKPFHVYLKKTCSSIMQWWRLRKQLPRQAEEGDTPGGFKISRVKRPSQADISVQAGNKRLSIERHDTLITRNCPQIVYVPTKDSEADAHAIDAAARFHLHLHRKNSLVPLRDRVHMELRRLDDESWDMVGENVLVKGQATLVHEDGSLYAVSLENRSDMDLWPYLFWMDSTGYVISAIYQPGPDDVVPPLAAGSTFMIGTGKVGSEALSFRLNDSEAYNSGFLKLFLSTTYAPMNMVEQGALTAAMPPVRDSVVATPRETPLSSPISAPVQEMWDSLIACVTIVRGV</sequence>
<comment type="caution">
    <text evidence="1">The sequence shown here is derived from an EMBL/GenBank/DDBJ whole genome shotgun (WGS) entry which is preliminary data.</text>
</comment>
<reference evidence="1" key="2">
    <citation type="journal article" date="2022" name="New Phytol.">
        <title>Evolutionary transition to the ectomycorrhizal habit in the genomes of a hyperdiverse lineage of mushroom-forming fungi.</title>
        <authorList>
            <person name="Looney B."/>
            <person name="Miyauchi S."/>
            <person name="Morin E."/>
            <person name="Drula E."/>
            <person name="Courty P.E."/>
            <person name="Kohler A."/>
            <person name="Kuo A."/>
            <person name="LaButti K."/>
            <person name="Pangilinan J."/>
            <person name="Lipzen A."/>
            <person name="Riley R."/>
            <person name="Andreopoulos W."/>
            <person name="He G."/>
            <person name="Johnson J."/>
            <person name="Nolan M."/>
            <person name="Tritt A."/>
            <person name="Barry K.W."/>
            <person name="Grigoriev I.V."/>
            <person name="Nagy L.G."/>
            <person name="Hibbett D."/>
            <person name="Henrissat B."/>
            <person name="Matheny P.B."/>
            <person name="Labbe J."/>
            <person name="Martin F.M."/>
        </authorList>
    </citation>
    <scope>NUCLEOTIDE SEQUENCE</scope>
    <source>
        <strain evidence="1">FP105234-sp</strain>
    </source>
</reference>
<dbReference type="EMBL" id="MU275867">
    <property type="protein sequence ID" value="KAI0049975.1"/>
    <property type="molecule type" value="Genomic_DNA"/>
</dbReference>
<proteinExistence type="predicted"/>
<dbReference type="Proteomes" id="UP000814033">
    <property type="component" value="Unassembled WGS sequence"/>
</dbReference>
<accession>A0ACB8S1V9</accession>
<gene>
    <name evidence="1" type="ORF">FA95DRAFT_763789</name>
</gene>
<protein>
    <submittedName>
        <fullName evidence="1">Uncharacterized protein</fullName>
    </submittedName>
</protein>
<reference evidence="1" key="1">
    <citation type="submission" date="2021-02" db="EMBL/GenBank/DDBJ databases">
        <authorList>
            <consortium name="DOE Joint Genome Institute"/>
            <person name="Ahrendt S."/>
            <person name="Looney B.P."/>
            <person name="Miyauchi S."/>
            <person name="Morin E."/>
            <person name="Drula E."/>
            <person name="Courty P.E."/>
            <person name="Chicoki N."/>
            <person name="Fauchery L."/>
            <person name="Kohler A."/>
            <person name="Kuo A."/>
            <person name="Labutti K."/>
            <person name="Pangilinan J."/>
            <person name="Lipzen A."/>
            <person name="Riley R."/>
            <person name="Andreopoulos W."/>
            <person name="He G."/>
            <person name="Johnson J."/>
            <person name="Barry K.W."/>
            <person name="Grigoriev I.V."/>
            <person name="Nagy L."/>
            <person name="Hibbett D."/>
            <person name="Henrissat B."/>
            <person name="Matheny P.B."/>
            <person name="Labbe J."/>
            <person name="Martin F."/>
        </authorList>
    </citation>
    <scope>NUCLEOTIDE SEQUENCE</scope>
    <source>
        <strain evidence="1">FP105234-sp</strain>
    </source>
</reference>
<keyword evidence="2" id="KW-1185">Reference proteome</keyword>
<organism evidence="1 2">
    <name type="scientific">Auriscalpium vulgare</name>
    <dbReference type="NCBI Taxonomy" id="40419"/>
    <lineage>
        <taxon>Eukaryota</taxon>
        <taxon>Fungi</taxon>
        <taxon>Dikarya</taxon>
        <taxon>Basidiomycota</taxon>
        <taxon>Agaricomycotina</taxon>
        <taxon>Agaricomycetes</taxon>
        <taxon>Russulales</taxon>
        <taxon>Auriscalpiaceae</taxon>
        <taxon>Auriscalpium</taxon>
    </lineage>
</organism>